<evidence type="ECO:0000256" key="8">
    <source>
        <dbReference type="ARBA" id="ARBA00004906"/>
    </source>
</evidence>
<evidence type="ECO:0000256" key="14">
    <source>
        <dbReference type="ARBA" id="ARBA00022679"/>
    </source>
</evidence>
<dbReference type="GO" id="GO:0000118">
    <property type="term" value="C:histone deacetylase complex"/>
    <property type="evidence" value="ECO:0007669"/>
    <property type="project" value="TreeGrafter"/>
</dbReference>
<comment type="cofactor">
    <cofactor evidence="1">
        <name>Zn(2+)</name>
        <dbReference type="ChEBI" id="CHEBI:29105"/>
    </cofactor>
</comment>
<dbReference type="GO" id="GO:0036269">
    <property type="term" value="P:swimming behavior"/>
    <property type="evidence" value="ECO:0007669"/>
    <property type="project" value="Ensembl"/>
</dbReference>
<dbReference type="GeneTree" id="ENSGT00940000159563"/>
<dbReference type="Pfam" id="PF02148">
    <property type="entry name" value="zf-UBP"/>
    <property type="match status" value="1"/>
</dbReference>
<dbReference type="InterPro" id="IPR023801">
    <property type="entry name" value="His_deacetylse_dom"/>
</dbReference>
<keyword evidence="17 33" id="KW-0863">Zinc-finger</keyword>
<dbReference type="GO" id="GO:0051129">
    <property type="term" value="P:negative regulation of cellular component organization"/>
    <property type="evidence" value="ECO:0007669"/>
    <property type="project" value="UniProtKB-ARBA"/>
</dbReference>
<dbReference type="GO" id="GO:0002244">
    <property type="term" value="P:hematopoietic progenitor cell differentiation"/>
    <property type="evidence" value="ECO:0007669"/>
    <property type="project" value="Ensembl"/>
</dbReference>
<keyword evidence="23" id="KW-0805">Transcription regulation</keyword>
<dbReference type="InterPro" id="IPR037138">
    <property type="entry name" value="His_deacetylse_dom_sf"/>
</dbReference>
<evidence type="ECO:0000256" key="13">
    <source>
        <dbReference type="ARBA" id="ARBA00022553"/>
    </source>
</evidence>
<keyword evidence="11" id="KW-0963">Cytoplasm</keyword>
<keyword evidence="10" id="KW-0488">Methylation</keyword>
<dbReference type="GO" id="GO:0040029">
    <property type="term" value="P:epigenetic regulation of gene expression"/>
    <property type="evidence" value="ECO:0007669"/>
    <property type="project" value="TreeGrafter"/>
</dbReference>
<dbReference type="FunCoup" id="H3AE47">
    <property type="interactions" value="1129"/>
</dbReference>
<dbReference type="GO" id="GO:0006950">
    <property type="term" value="P:response to stress"/>
    <property type="evidence" value="ECO:0007669"/>
    <property type="project" value="UniProtKB-ARBA"/>
</dbReference>
<evidence type="ECO:0000256" key="10">
    <source>
        <dbReference type="ARBA" id="ARBA00022481"/>
    </source>
</evidence>
<dbReference type="GO" id="GO:0004407">
    <property type="term" value="F:histone deacetylase activity"/>
    <property type="evidence" value="ECO:0007669"/>
    <property type="project" value="TreeGrafter"/>
</dbReference>
<evidence type="ECO:0000256" key="16">
    <source>
        <dbReference type="ARBA" id="ARBA00022737"/>
    </source>
</evidence>
<dbReference type="Proteomes" id="UP000008672">
    <property type="component" value="Unassembled WGS sequence"/>
</dbReference>
<evidence type="ECO:0000256" key="25">
    <source>
        <dbReference type="ARBA" id="ARBA00023203"/>
    </source>
</evidence>
<organism evidence="36 37">
    <name type="scientific">Latimeria chalumnae</name>
    <name type="common">Coelacanth</name>
    <dbReference type="NCBI Taxonomy" id="7897"/>
    <lineage>
        <taxon>Eukaryota</taxon>
        <taxon>Metazoa</taxon>
        <taxon>Chordata</taxon>
        <taxon>Craniata</taxon>
        <taxon>Vertebrata</taxon>
        <taxon>Euteleostomi</taxon>
        <taxon>Coelacanthiformes</taxon>
        <taxon>Coelacanthidae</taxon>
        <taxon>Latimeria</taxon>
    </lineage>
</organism>
<keyword evidence="25" id="KW-0009">Actin-binding</keyword>
<evidence type="ECO:0000256" key="32">
    <source>
        <dbReference type="ARBA" id="ARBA00082852"/>
    </source>
</evidence>
<keyword evidence="19" id="KW-0378">Hydrolase</keyword>
<dbReference type="EMBL" id="AFYH01197069">
    <property type="status" value="NOT_ANNOTATED_CDS"/>
    <property type="molecule type" value="Genomic_DNA"/>
</dbReference>
<dbReference type="FunFam" id="3.40.800.20:FF:000005">
    <property type="entry name" value="histone deacetylase 6"/>
    <property type="match status" value="1"/>
</dbReference>
<dbReference type="GO" id="GO:0030425">
    <property type="term" value="C:dendrite"/>
    <property type="evidence" value="ECO:0007669"/>
    <property type="project" value="UniProtKB-SubCell"/>
</dbReference>
<dbReference type="PANTHER" id="PTHR10625:SF21">
    <property type="entry name" value="HISTONE DEACETYLASE 6"/>
    <property type="match status" value="1"/>
</dbReference>
<evidence type="ECO:0000256" key="24">
    <source>
        <dbReference type="ARBA" id="ARBA00023163"/>
    </source>
</evidence>
<dbReference type="SUPFAM" id="SSF57850">
    <property type="entry name" value="RING/U-box"/>
    <property type="match status" value="1"/>
</dbReference>
<dbReference type="FunFam" id="3.30.40.10:FF:000342">
    <property type="entry name" value="Histone deacetylase 6"/>
    <property type="match status" value="1"/>
</dbReference>
<evidence type="ECO:0000256" key="28">
    <source>
        <dbReference type="ARBA" id="ARBA00023273"/>
    </source>
</evidence>
<keyword evidence="21" id="KW-0832">Ubl conjugation</keyword>
<dbReference type="EMBL" id="AFYH01197072">
    <property type="status" value="NOT_ANNOTATED_CDS"/>
    <property type="molecule type" value="Genomic_DNA"/>
</dbReference>
<evidence type="ECO:0000256" key="34">
    <source>
        <dbReference type="SAM" id="MobiDB-lite"/>
    </source>
</evidence>
<dbReference type="EMBL" id="AFYH01197067">
    <property type="status" value="NOT_ANNOTATED_CDS"/>
    <property type="molecule type" value="Genomic_DNA"/>
</dbReference>
<keyword evidence="14" id="KW-0808">Transferase</keyword>
<evidence type="ECO:0000256" key="7">
    <source>
        <dbReference type="ARBA" id="ARBA00004489"/>
    </source>
</evidence>
<evidence type="ECO:0000256" key="30">
    <source>
        <dbReference type="ARBA" id="ARBA00050910"/>
    </source>
</evidence>
<comment type="catalytic activity">
    <reaction evidence="30">
        <text>N(6)-acetyl-L-lysyl-[alpha-tubulin] + H2O = L-lysyl-[alpha-tubulin] + acetate</text>
        <dbReference type="Rhea" id="RHEA:21548"/>
        <dbReference type="Rhea" id="RHEA-COMP:11278"/>
        <dbReference type="Rhea" id="RHEA-COMP:11279"/>
        <dbReference type="ChEBI" id="CHEBI:15377"/>
        <dbReference type="ChEBI" id="CHEBI:29969"/>
        <dbReference type="ChEBI" id="CHEBI:30089"/>
        <dbReference type="ChEBI" id="CHEBI:61930"/>
    </reaction>
    <physiologicalReaction direction="left-to-right" evidence="30">
        <dbReference type="Rhea" id="RHEA:21549"/>
    </physiologicalReaction>
</comment>
<reference evidence="37" key="1">
    <citation type="submission" date="2011-08" db="EMBL/GenBank/DDBJ databases">
        <title>The draft genome of Latimeria chalumnae.</title>
        <authorList>
            <person name="Di Palma F."/>
            <person name="Alfoldi J."/>
            <person name="Johnson J."/>
            <person name="Berlin A."/>
            <person name="Gnerre S."/>
            <person name="Jaffe D."/>
            <person name="MacCallum I."/>
            <person name="Young S."/>
            <person name="Walker B.J."/>
            <person name="Lander E."/>
            <person name="Lindblad-Toh K."/>
        </authorList>
    </citation>
    <scope>NUCLEOTIDE SEQUENCE [LARGE SCALE GENOMIC DNA]</scope>
    <source>
        <strain evidence="37">Wild caught</strain>
    </source>
</reference>
<dbReference type="GO" id="GO:0005813">
    <property type="term" value="C:centrosome"/>
    <property type="evidence" value="ECO:0007669"/>
    <property type="project" value="UniProtKB-SubCell"/>
</dbReference>
<proteinExistence type="inferred from homology"/>
<evidence type="ECO:0000259" key="35">
    <source>
        <dbReference type="PROSITE" id="PS50271"/>
    </source>
</evidence>
<evidence type="ECO:0000256" key="20">
    <source>
        <dbReference type="ARBA" id="ARBA00022833"/>
    </source>
</evidence>
<feature type="compositionally biased region" description="Polar residues" evidence="34">
    <location>
        <begin position="819"/>
        <end position="833"/>
    </location>
</feature>
<dbReference type="PROSITE" id="PS50271">
    <property type="entry name" value="ZF_UBP"/>
    <property type="match status" value="1"/>
</dbReference>
<evidence type="ECO:0000256" key="22">
    <source>
        <dbReference type="ARBA" id="ARBA00022853"/>
    </source>
</evidence>
<dbReference type="Bgee" id="ENSLACG00000007008">
    <property type="expression patterns" value="Expressed in muscle tissue and 6 other cell types or tissues"/>
</dbReference>
<dbReference type="GO" id="GO:0032886">
    <property type="term" value="P:regulation of microtubule-based process"/>
    <property type="evidence" value="ECO:0007669"/>
    <property type="project" value="UniProtKB-ARBA"/>
</dbReference>
<dbReference type="GO" id="GO:0060216">
    <property type="term" value="P:definitive hemopoiesis"/>
    <property type="evidence" value="ECO:0007669"/>
    <property type="project" value="Ensembl"/>
</dbReference>
<feature type="region of interest" description="Disordered" evidence="34">
    <location>
        <begin position="891"/>
        <end position="934"/>
    </location>
</feature>
<dbReference type="GO" id="GO:0008270">
    <property type="term" value="F:zinc ion binding"/>
    <property type="evidence" value="ECO:0007669"/>
    <property type="project" value="UniProtKB-KW"/>
</dbReference>
<dbReference type="GO" id="GO:0016740">
    <property type="term" value="F:transferase activity"/>
    <property type="evidence" value="ECO:0007669"/>
    <property type="project" value="UniProtKB-KW"/>
</dbReference>
<keyword evidence="20" id="KW-0862">Zinc</keyword>
<keyword evidence="26" id="KW-0206">Cytoskeleton</keyword>
<dbReference type="GO" id="GO:0030424">
    <property type="term" value="C:axon"/>
    <property type="evidence" value="ECO:0007669"/>
    <property type="project" value="UniProtKB-SubCell"/>
</dbReference>
<evidence type="ECO:0000313" key="37">
    <source>
        <dbReference type="Proteomes" id="UP000008672"/>
    </source>
</evidence>
<evidence type="ECO:0000256" key="15">
    <source>
        <dbReference type="ARBA" id="ARBA00022723"/>
    </source>
</evidence>
<dbReference type="EMBL" id="AFYH01197064">
    <property type="status" value="NOT_ANNOTATED_CDS"/>
    <property type="molecule type" value="Genomic_DNA"/>
</dbReference>
<evidence type="ECO:0000256" key="23">
    <source>
        <dbReference type="ARBA" id="ARBA00023015"/>
    </source>
</evidence>
<dbReference type="EMBL" id="AFYH01197066">
    <property type="status" value="NOT_ANNOTATED_CDS"/>
    <property type="molecule type" value="Genomic_DNA"/>
</dbReference>
<evidence type="ECO:0000256" key="4">
    <source>
        <dbReference type="ARBA" id="ARBA00004279"/>
    </source>
</evidence>
<evidence type="ECO:0000256" key="11">
    <source>
        <dbReference type="ARBA" id="ARBA00022490"/>
    </source>
</evidence>
<dbReference type="AlphaFoldDB" id="H3AE47"/>
<dbReference type="InterPro" id="IPR001607">
    <property type="entry name" value="Znf_UBP"/>
</dbReference>
<dbReference type="GO" id="GO:0042903">
    <property type="term" value="F:tubulin deacetylase activity"/>
    <property type="evidence" value="ECO:0007669"/>
    <property type="project" value="Ensembl"/>
</dbReference>
<dbReference type="HOGENOM" id="CLU_007727_2_1_1"/>
<name>H3AE47_LATCH</name>
<keyword evidence="12" id="KW-0678">Repressor</keyword>
<dbReference type="Gene3D" id="3.30.40.10">
    <property type="entry name" value="Zinc/RING finger domain, C3HC4 (zinc finger)"/>
    <property type="match status" value="1"/>
</dbReference>
<evidence type="ECO:0000256" key="27">
    <source>
        <dbReference type="ARBA" id="ARBA00023242"/>
    </source>
</evidence>
<evidence type="ECO:0000256" key="18">
    <source>
        <dbReference type="ARBA" id="ARBA00022786"/>
    </source>
</evidence>
<keyword evidence="24" id="KW-0804">Transcription</keyword>
<sequence>DLSTDAVVTGTALVYDERLTEFYCLWDKRFEKEKEKDVAVCETPVIRAIIDHDFSLQTRAASEEELLLVHSPEFLELMKSSESMTEEEMKALSDRFDAVFLHPKSYSCACLAAGAVLQLVDQVMSAQVRNGLAVIRPPGHHAQRDKMSRFCMFNNVAIAANYAKQKHGLERILIVDWDSHHGQGIQYIFEDDPSVLYFSIHQYKHAELWPHLPESNWSAVGKGKGEGFNINIPWNQEEAVKKIDSLSSFLAILLYQLLSFRPQLVLVAAGYDCAVGDPLSLRVVLPLPVSSITSLLFFVRPGDLLLVPEGGYNRRATAEGVCASLKILLGNPCPHLLPPFTPSLFGKALLYATIAAHVKYWKSLQNDAEHAAREGHQGSELKTEDAQPSTVEADEVINWSVEQVMRALPAQRTGLVYDEKMKEHYNMWDSCHPEFPQRILMIYNRHVELQLVKRCHPIPSRCATEEELQMCHSTEHISTIKSSVDMKPRDLHRLSNEYNSIYICPKSYECALLATGSTFNVVEAVVTGKVQNGVAIVRPPGHHAEKGAACGFCFFNTVALAARFAQKLSGRKMKVMILDWDVHHGNGTQHMFEDDPSVLYVSLHRYDNGGFFPALEDANYNRVGCGDGEGFNVNVPWNGGRMGDPEYMAALQKVVMPVAYEFAPELVLVSAGFDAARGDPLGGYLVTPECYAHMTHRLLGLAGGKVVVVLEGGYNLTSISESMSMCTRTLLGDALPDMGTLKPPSPGALLSIRNVLKSHRRYWRSLQLNGELVVYGGWKRASAVAEAALEHGGFAAVQEFVKEEAEAPASPSGEVDVPSQASSSVKGQRSPQASPAPAVEDSVEGPLPEGKRELDMTEAETGNSERSACMGEIIKGMESVCLSSFGDENQQKSKEECSTGPPLATYPSPSSIPVGGARQKVKPASGSPESMVTDRKEGRLELLQGSHLLINLQAAKSDGASTDGTGQAEGKLGEATGWSNPLSSRSISEIFGISPSMEPKTFYAVEPLAWCPHLETVCPVPASGLNVFQACAECGSETENWVCLVCYQVLCGRYVNEHMLMHSVNLGHLLVLSYADLSVWCYGCEAYIHNQVLFEAKNTAHRMKFGEDVPGLH</sequence>
<protein>
    <recommendedName>
        <fullName evidence="31">Protein deacetylase HDAC6</fullName>
    </recommendedName>
    <alternativeName>
        <fullName evidence="32">Tubulin-lysine deacetylase HDAC6</fullName>
    </alternativeName>
</protein>
<dbReference type="GO" id="GO:0001525">
    <property type="term" value="P:angiogenesis"/>
    <property type="evidence" value="ECO:0007669"/>
    <property type="project" value="Ensembl"/>
</dbReference>
<evidence type="ECO:0000256" key="5">
    <source>
        <dbReference type="ARBA" id="ARBA00004300"/>
    </source>
</evidence>
<dbReference type="SMART" id="SM00290">
    <property type="entry name" value="ZnF_UBP"/>
    <property type="match status" value="1"/>
</dbReference>
<feature type="domain" description="UBP-type" evidence="35">
    <location>
        <begin position="1009"/>
        <end position="1107"/>
    </location>
</feature>
<evidence type="ECO:0000256" key="9">
    <source>
        <dbReference type="ARBA" id="ARBA00007738"/>
    </source>
</evidence>
<keyword evidence="37" id="KW-1185">Reference proteome</keyword>
<evidence type="ECO:0000256" key="29">
    <source>
        <dbReference type="ARBA" id="ARBA00049136"/>
    </source>
</evidence>
<evidence type="ECO:0000256" key="19">
    <source>
        <dbReference type="ARBA" id="ARBA00022801"/>
    </source>
</evidence>
<dbReference type="Gene3D" id="3.40.800.20">
    <property type="entry name" value="Histone deacetylase domain"/>
    <property type="match status" value="2"/>
</dbReference>
<dbReference type="PRINTS" id="PR01270">
    <property type="entry name" value="HDASUPER"/>
</dbReference>
<evidence type="ECO:0000256" key="3">
    <source>
        <dbReference type="ARBA" id="ARBA00004123"/>
    </source>
</evidence>
<dbReference type="InterPro" id="IPR000286">
    <property type="entry name" value="HDACs"/>
</dbReference>
<keyword evidence="13" id="KW-0597">Phosphoprotein</keyword>
<dbReference type="Ensembl" id="ENSLACT00000007984.1">
    <property type="protein sequence ID" value="ENSLACP00000007918.1"/>
    <property type="gene ID" value="ENSLACG00000007008.1"/>
</dbReference>
<evidence type="ECO:0000313" key="36">
    <source>
        <dbReference type="Ensembl" id="ENSLACP00000007918.1"/>
    </source>
</evidence>
<dbReference type="OMA" id="HTRSHVN"/>
<keyword evidence="22" id="KW-0156">Chromatin regulator</keyword>
<dbReference type="InterPro" id="IPR023696">
    <property type="entry name" value="Ureohydrolase_dom_sf"/>
</dbReference>
<evidence type="ECO:0000256" key="12">
    <source>
        <dbReference type="ARBA" id="ARBA00022491"/>
    </source>
</evidence>
<dbReference type="GO" id="GO:0043204">
    <property type="term" value="C:perikaryon"/>
    <property type="evidence" value="ECO:0007669"/>
    <property type="project" value="UniProtKB-SubCell"/>
</dbReference>
<keyword evidence="18" id="KW-0833">Ubl conjugation pathway</keyword>
<dbReference type="Pfam" id="PF00850">
    <property type="entry name" value="Hist_deacetyl"/>
    <property type="match status" value="2"/>
</dbReference>
<keyword evidence="15" id="KW-0479">Metal-binding</keyword>
<dbReference type="InterPro" id="IPR013083">
    <property type="entry name" value="Znf_RING/FYVE/PHD"/>
</dbReference>
<keyword evidence="27" id="KW-0539">Nucleus</keyword>
<dbReference type="EMBL" id="AFYH01197063">
    <property type="status" value="NOT_ANNOTATED_CDS"/>
    <property type="molecule type" value="Genomic_DNA"/>
</dbReference>
<dbReference type="InParanoid" id="H3AE47"/>
<dbReference type="PANTHER" id="PTHR10625">
    <property type="entry name" value="HISTONE DEACETYLASE HDAC1-RELATED"/>
    <property type="match status" value="1"/>
</dbReference>
<comment type="similarity">
    <text evidence="9">Belongs to the histone deacetylase family. HD type 2 subfamily.</text>
</comment>
<evidence type="ECO:0000256" key="17">
    <source>
        <dbReference type="ARBA" id="ARBA00022771"/>
    </source>
</evidence>
<evidence type="ECO:0000256" key="31">
    <source>
        <dbReference type="ARBA" id="ARBA00068733"/>
    </source>
</evidence>
<evidence type="ECO:0000256" key="1">
    <source>
        <dbReference type="ARBA" id="ARBA00001947"/>
    </source>
</evidence>
<dbReference type="GO" id="GO:0003779">
    <property type="term" value="F:actin binding"/>
    <property type="evidence" value="ECO:0007669"/>
    <property type="project" value="UniProtKB-KW"/>
</dbReference>
<dbReference type="EMBL" id="AFYH01197070">
    <property type="status" value="NOT_ANNOTATED_CDS"/>
    <property type="molecule type" value="Genomic_DNA"/>
</dbReference>
<dbReference type="GO" id="GO:0051646">
    <property type="term" value="P:mitochondrion localization"/>
    <property type="evidence" value="ECO:0007669"/>
    <property type="project" value="UniProtKB-ARBA"/>
</dbReference>
<dbReference type="GO" id="GO:0051130">
    <property type="term" value="P:positive regulation of cellular component organization"/>
    <property type="evidence" value="ECO:0007669"/>
    <property type="project" value="UniProtKB-ARBA"/>
</dbReference>
<dbReference type="STRING" id="7897.ENSLACP00000007918"/>
<evidence type="ECO:0000256" key="33">
    <source>
        <dbReference type="PROSITE-ProRule" id="PRU00502"/>
    </source>
</evidence>
<dbReference type="GO" id="GO:0030955">
    <property type="term" value="F:potassium ion binding"/>
    <property type="evidence" value="ECO:0007669"/>
    <property type="project" value="Ensembl"/>
</dbReference>
<gene>
    <name evidence="36" type="primary">HDAC6</name>
</gene>
<comment type="catalytic activity">
    <reaction evidence="29">
        <text>N(6)-acetyl-L-lysyl-[protein] + H2O = L-lysyl-[protein] + acetate</text>
        <dbReference type="Rhea" id="RHEA:58108"/>
        <dbReference type="Rhea" id="RHEA-COMP:9752"/>
        <dbReference type="Rhea" id="RHEA-COMP:10731"/>
        <dbReference type="ChEBI" id="CHEBI:15377"/>
        <dbReference type="ChEBI" id="CHEBI:29969"/>
        <dbReference type="ChEBI" id="CHEBI:30089"/>
        <dbReference type="ChEBI" id="CHEBI:61930"/>
    </reaction>
    <physiologicalReaction direction="left-to-right" evidence="29">
        <dbReference type="Rhea" id="RHEA:58109"/>
    </physiologicalReaction>
</comment>
<dbReference type="SUPFAM" id="SSF52768">
    <property type="entry name" value="Arginase/deacetylase"/>
    <property type="match status" value="2"/>
</dbReference>
<dbReference type="EMBL" id="AFYH01197068">
    <property type="status" value="NOT_ANNOTATED_CDS"/>
    <property type="molecule type" value="Genomic_DNA"/>
</dbReference>
<reference evidence="36" key="3">
    <citation type="submission" date="2025-09" db="UniProtKB">
        <authorList>
            <consortium name="Ensembl"/>
        </authorList>
    </citation>
    <scope>IDENTIFICATION</scope>
</reference>
<accession>H3AE47</accession>
<reference evidence="36" key="2">
    <citation type="submission" date="2025-08" db="UniProtKB">
        <authorList>
            <consortium name="Ensembl"/>
        </authorList>
    </citation>
    <scope>IDENTIFICATION</scope>
</reference>
<dbReference type="EMBL" id="AFYH01197071">
    <property type="status" value="NOT_ANNOTATED_CDS"/>
    <property type="molecule type" value="Genomic_DNA"/>
</dbReference>
<feature type="region of interest" description="Disordered" evidence="34">
    <location>
        <begin position="805"/>
        <end position="867"/>
    </location>
</feature>
<evidence type="ECO:0000256" key="21">
    <source>
        <dbReference type="ARBA" id="ARBA00022843"/>
    </source>
</evidence>
<dbReference type="EMBL" id="AFYH01197065">
    <property type="status" value="NOT_ANNOTATED_CDS"/>
    <property type="molecule type" value="Genomic_DNA"/>
</dbReference>
<dbReference type="eggNOG" id="KOG1343">
    <property type="taxonomic scope" value="Eukaryota"/>
</dbReference>
<evidence type="ECO:0000256" key="2">
    <source>
        <dbReference type="ARBA" id="ARBA00004120"/>
    </source>
</evidence>
<keyword evidence="16" id="KW-0677">Repeat</keyword>
<comment type="pathway">
    <text evidence="8">Protein modification; protein ubiquitination.</text>
</comment>
<evidence type="ECO:0000256" key="6">
    <source>
        <dbReference type="ARBA" id="ARBA00004484"/>
    </source>
</evidence>
<comment type="subcellular location">
    <subcellularLocation>
        <location evidence="7">Cell projection</location>
        <location evidence="7">Axon</location>
    </subcellularLocation>
    <subcellularLocation>
        <location evidence="4">Cell projection</location>
        <location evidence="4">Dendrite</location>
    </subcellularLocation>
    <subcellularLocation>
        <location evidence="2">Cytoplasm</location>
        <location evidence="2">Cytoskeleton</location>
        <location evidence="2">Cilium basal body</location>
    </subcellularLocation>
    <subcellularLocation>
        <location evidence="5">Cytoplasm</location>
        <location evidence="5">Cytoskeleton</location>
        <location evidence="5">Microtubule organizing center</location>
        <location evidence="5">Centrosome</location>
    </subcellularLocation>
    <subcellularLocation>
        <location evidence="3">Nucleus</location>
    </subcellularLocation>
    <subcellularLocation>
        <location evidence="6">Perikaryon</location>
    </subcellularLocation>
</comment>
<evidence type="ECO:0000256" key="26">
    <source>
        <dbReference type="ARBA" id="ARBA00023212"/>
    </source>
</evidence>
<dbReference type="CDD" id="cd10003">
    <property type="entry name" value="HDAC6-dom2"/>
    <property type="match status" value="1"/>
</dbReference>
<keyword evidence="28" id="KW-0966">Cell projection</keyword>